<reference evidence="1" key="2">
    <citation type="submission" date="2025-08" db="UniProtKB">
        <authorList>
            <consortium name="Ensembl"/>
        </authorList>
    </citation>
    <scope>IDENTIFICATION</scope>
</reference>
<keyword evidence="2" id="KW-1185">Reference proteome</keyword>
<reference evidence="1 2" key="1">
    <citation type="submission" date="2019-05" db="EMBL/GenBank/DDBJ databases">
        <title>A Chromosome-scale Meerkat (S. suricatta) Genome Assembly.</title>
        <authorList>
            <person name="Dudchenko O."/>
            <person name="Lieberman Aiden E."/>
            <person name="Tung J."/>
            <person name="Barreiro L.B."/>
            <person name="Clutton-Brock T.H."/>
        </authorList>
    </citation>
    <scope>NUCLEOTIDE SEQUENCE [LARGE SCALE GENOMIC DNA]</scope>
</reference>
<organism evidence="1 2">
    <name type="scientific">Suricata suricatta</name>
    <name type="common">Meerkat</name>
    <dbReference type="NCBI Taxonomy" id="37032"/>
    <lineage>
        <taxon>Eukaryota</taxon>
        <taxon>Metazoa</taxon>
        <taxon>Chordata</taxon>
        <taxon>Craniata</taxon>
        <taxon>Vertebrata</taxon>
        <taxon>Euteleostomi</taxon>
        <taxon>Mammalia</taxon>
        <taxon>Eutheria</taxon>
        <taxon>Laurasiatheria</taxon>
        <taxon>Carnivora</taxon>
        <taxon>Feliformia</taxon>
        <taxon>Herpestidae</taxon>
        <taxon>Suricata</taxon>
    </lineage>
</organism>
<proteinExistence type="predicted"/>
<protein>
    <submittedName>
        <fullName evidence="1">Uncharacterized protein</fullName>
    </submittedName>
</protein>
<dbReference type="AlphaFoldDB" id="A0A673V6Q4"/>
<evidence type="ECO:0000313" key="2">
    <source>
        <dbReference type="Proteomes" id="UP000472268"/>
    </source>
</evidence>
<name>A0A673V6Q4_SURSU</name>
<sequence length="87" mass="10145">MGEKENAITDYLLVEILSPVKLDSEKSNRSVFWLSCSKRLRCLNLEFSHGFKIESCRSVPCRNSRGLPWVCFSHPVKKTEGFRPRWL</sequence>
<evidence type="ECO:0000313" key="1">
    <source>
        <dbReference type="Ensembl" id="ENSSSUP00005033348.1"/>
    </source>
</evidence>
<accession>A0A673V6Q4</accession>
<dbReference type="Proteomes" id="UP000472268">
    <property type="component" value="Chromosome 10"/>
</dbReference>
<reference evidence="1" key="3">
    <citation type="submission" date="2025-09" db="UniProtKB">
        <authorList>
            <consortium name="Ensembl"/>
        </authorList>
    </citation>
    <scope>IDENTIFICATION</scope>
</reference>
<dbReference type="Ensembl" id="ENSSSUT00005038027.1">
    <property type="protein sequence ID" value="ENSSSUP00005033348.1"/>
    <property type="gene ID" value="ENSSSUG00005021452.1"/>
</dbReference>